<dbReference type="SUPFAM" id="SSF55797">
    <property type="entry name" value="PR-1-like"/>
    <property type="match status" value="1"/>
</dbReference>
<dbReference type="SUPFAM" id="SSF50729">
    <property type="entry name" value="PH domain-like"/>
    <property type="match status" value="1"/>
</dbReference>
<dbReference type="PRINTS" id="PR00837">
    <property type="entry name" value="V5TPXLIKE"/>
</dbReference>
<dbReference type="EMBL" id="BGZK01000518">
    <property type="protein sequence ID" value="GBP48184.1"/>
    <property type="molecule type" value="Genomic_DNA"/>
</dbReference>
<comment type="caution">
    <text evidence="6">The sequence shown here is derived from an EMBL/GenBank/DDBJ whole genome shotgun (WGS) entry which is preliminary data.</text>
</comment>
<evidence type="ECO:0000256" key="3">
    <source>
        <dbReference type="ARBA" id="ARBA00022723"/>
    </source>
</evidence>
<evidence type="ECO:0000313" key="7">
    <source>
        <dbReference type="Proteomes" id="UP000299102"/>
    </source>
</evidence>
<name>A0A4C1WDD5_EUMVA</name>
<dbReference type="STRING" id="151549.A0A4C1WDD5"/>
<sequence length="622" mass="70100">MRGSGREIEHINKELEIWSERERQKKKENIAREVEAESRARDKSVVAFVPTVAPQKPKQLFPSSKIPEQSLSPRRAVVRQKIVLYHNFFRTKVQPTASNMLKMSWHAGAARQAQAYAEKCLFLVHNPRDQNTVPHLGACGQNIFVANEKTPWFFAAKQWYLEYRNFTYGSPHVDLHVTGHYTQMAWATSFKVGCGIAHCPGGPWGHFYNYICHYCPGGNYDTILQYPYKAGPPCADCPGHCVHGALCSNTCPAHDVYNNCHELVGFPGSFPPPPPTQFCGRRARGPARALRRRPLRTATSGHARAMVRGHHECRESPRQVRHKSLRRLSSTRGFAPRPAACGWLRVFEGLEPFAGGSSSKLVKVKLNTTVEEVNKDLRLGNDLSLWMQIGGEKSRRLELDEFPLRLQEQFLLRCGWRCAERRARLTVDPELRFALRWCTGPAGCAAAAATACAGTIHLLKGHVFPQWKPRLAHIFGSQLYMCSNNVNNPMEVLELSGGSIKFCPPKAHRLVLRVRPQEQAGHTSSQLDPISGNHLFLGFSTVWERNLWFCWLKENTGRVLSERFPCGVHCKQYTNLQAFCANAADVIRMDKTSDSIAFGNNNAFEGRRPRGRGRAPERPCVS</sequence>
<evidence type="ECO:0000259" key="5">
    <source>
        <dbReference type="SMART" id="SM00198"/>
    </source>
</evidence>
<dbReference type="InterPro" id="IPR001283">
    <property type="entry name" value="CRISP-related"/>
</dbReference>
<proteinExistence type="predicted"/>
<dbReference type="SUPFAM" id="SSF57546">
    <property type="entry name" value="Crisp domain-like"/>
    <property type="match status" value="1"/>
</dbReference>
<comment type="subcellular location">
    <subcellularLocation>
        <location evidence="1">Secreted</location>
    </subcellularLocation>
</comment>
<dbReference type="Gene3D" id="1.10.10.740">
    <property type="entry name" value="Crisp domain"/>
    <property type="match status" value="1"/>
</dbReference>
<dbReference type="GO" id="GO:0046872">
    <property type="term" value="F:metal ion binding"/>
    <property type="evidence" value="ECO:0007669"/>
    <property type="project" value="UniProtKB-KW"/>
</dbReference>
<feature type="domain" description="SCP" evidence="5">
    <location>
        <begin position="77"/>
        <end position="222"/>
    </location>
</feature>
<dbReference type="GO" id="GO:0005576">
    <property type="term" value="C:extracellular region"/>
    <property type="evidence" value="ECO:0007669"/>
    <property type="project" value="UniProtKB-SubCell"/>
</dbReference>
<evidence type="ECO:0000313" key="6">
    <source>
        <dbReference type="EMBL" id="GBP48184.1"/>
    </source>
</evidence>
<evidence type="ECO:0000256" key="2">
    <source>
        <dbReference type="ARBA" id="ARBA00022525"/>
    </source>
</evidence>
<keyword evidence="3" id="KW-0479">Metal-binding</keyword>
<dbReference type="PROSITE" id="PS01009">
    <property type="entry name" value="CRISP_1"/>
    <property type="match status" value="1"/>
</dbReference>
<evidence type="ECO:0000256" key="4">
    <source>
        <dbReference type="SAM" id="MobiDB-lite"/>
    </source>
</evidence>
<dbReference type="InterPro" id="IPR042076">
    <property type="entry name" value="Crisp-like_dom"/>
</dbReference>
<dbReference type="InterPro" id="IPR013871">
    <property type="entry name" value="Cysteine_rich_secretory"/>
</dbReference>
<evidence type="ECO:0000256" key="1">
    <source>
        <dbReference type="ARBA" id="ARBA00004613"/>
    </source>
</evidence>
<keyword evidence="7" id="KW-1185">Reference proteome</keyword>
<dbReference type="OrthoDB" id="737510at2759"/>
<reference evidence="6 7" key="1">
    <citation type="journal article" date="2019" name="Commun. Biol.">
        <title>The bagworm genome reveals a unique fibroin gene that provides high tensile strength.</title>
        <authorList>
            <person name="Kono N."/>
            <person name="Nakamura H."/>
            <person name="Ohtoshi R."/>
            <person name="Tomita M."/>
            <person name="Numata K."/>
            <person name="Arakawa K."/>
        </authorList>
    </citation>
    <scope>NUCLEOTIDE SEQUENCE [LARGE SCALE GENOMIC DNA]</scope>
</reference>
<protein>
    <submittedName>
        <fullName evidence="6">Cysteine-rich venom protein tigrin</fullName>
    </submittedName>
</protein>
<dbReference type="SMART" id="SM00198">
    <property type="entry name" value="SCP"/>
    <property type="match status" value="1"/>
</dbReference>
<dbReference type="Pfam" id="PF00188">
    <property type="entry name" value="CAP"/>
    <property type="match status" value="1"/>
</dbReference>
<dbReference type="Gene3D" id="3.40.33.10">
    <property type="entry name" value="CAP"/>
    <property type="match status" value="1"/>
</dbReference>
<feature type="region of interest" description="Disordered" evidence="4">
    <location>
        <begin position="300"/>
        <end position="319"/>
    </location>
</feature>
<dbReference type="InterPro" id="IPR035940">
    <property type="entry name" value="CAP_sf"/>
</dbReference>
<keyword evidence="2" id="KW-0964">Secreted</keyword>
<accession>A0A4C1WDD5</accession>
<dbReference type="PANTHER" id="PTHR10334">
    <property type="entry name" value="CYSTEINE-RICH SECRETORY PROTEIN-RELATED"/>
    <property type="match status" value="1"/>
</dbReference>
<feature type="compositionally biased region" description="Basic and acidic residues" evidence="4">
    <location>
        <begin position="309"/>
        <end position="318"/>
    </location>
</feature>
<feature type="region of interest" description="Disordered" evidence="4">
    <location>
        <begin position="598"/>
        <end position="622"/>
    </location>
</feature>
<organism evidence="6 7">
    <name type="scientific">Eumeta variegata</name>
    <name type="common">Bagworm moth</name>
    <name type="synonym">Eumeta japonica</name>
    <dbReference type="NCBI Taxonomy" id="151549"/>
    <lineage>
        <taxon>Eukaryota</taxon>
        <taxon>Metazoa</taxon>
        <taxon>Ecdysozoa</taxon>
        <taxon>Arthropoda</taxon>
        <taxon>Hexapoda</taxon>
        <taxon>Insecta</taxon>
        <taxon>Pterygota</taxon>
        <taxon>Neoptera</taxon>
        <taxon>Endopterygota</taxon>
        <taxon>Lepidoptera</taxon>
        <taxon>Glossata</taxon>
        <taxon>Ditrysia</taxon>
        <taxon>Tineoidea</taxon>
        <taxon>Psychidae</taxon>
        <taxon>Oiketicinae</taxon>
        <taxon>Eumeta</taxon>
    </lineage>
</organism>
<dbReference type="AlphaFoldDB" id="A0A4C1WDD5"/>
<dbReference type="Pfam" id="PF23010">
    <property type="entry name" value="RA_3"/>
    <property type="match status" value="1"/>
</dbReference>
<dbReference type="Pfam" id="PF08562">
    <property type="entry name" value="Crisp"/>
    <property type="match status" value="1"/>
</dbReference>
<dbReference type="Proteomes" id="UP000299102">
    <property type="component" value="Unassembled WGS sequence"/>
</dbReference>
<dbReference type="InterPro" id="IPR055071">
    <property type="entry name" value="RA_PHLPP-like"/>
</dbReference>
<dbReference type="InterPro" id="IPR018244">
    <property type="entry name" value="Allrgn_V5/Tpx1_CS"/>
</dbReference>
<gene>
    <name evidence="6" type="ORF">EVAR_27570_1</name>
</gene>
<dbReference type="InterPro" id="IPR014044">
    <property type="entry name" value="CAP_dom"/>
</dbReference>